<keyword evidence="4" id="KW-1185">Reference proteome</keyword>
<proteinExistence type="predicted"/>
<dbReference type="GeneID" id="20199201"/>
<evidence type="ECO:0000313" key="2">
    <source>
        <dbReference type="EMBL" id="ESO02254.1"/>
    </source>
</evidence>
<dbReference type="RefSeq" id="XP_009019662.1">
    <property type="nucleotide sequence ID" value="XM_009021414.1"/>
</dbReference>
<feature type="region of interest" description="Disordered" evidence="1">
    <location>
        <begin position="376"/>
        <end position="435"/>
    </location>
</feature>
<dbReference type="EMBL" id="AMQM01000833">
    <property type="status" value="NOT_ANNOTATED_CDS"/>
    <property type="molecule type" value="Genomic_DNA"/>
</dbReference>
<accession>T1ERK1</accession>
<feature type="compositionally biased region" description="Acidic residues" evidence="1">
    <location>
        <begin position="314"/>
        <end position="345"/>
    </location>
</feature>
<feature type="compositionally biased region" description="Low complexity" evidence="1">
    <location>
        <begin position="424"/>
        <end position="435"/>
    </location>
</feature>
<reference evidence="2 4" key="2">
    <citation type="journal article" date="2013" name="Nature">
        <title>Insights into bilaterian evolution from three spiralian genomes.</title>
        <authorList>
            <person name="Simakov O."/>
            <person name="Marletaz F."/>
            <person name="Cho S.J."/>
            <person name="Edsinger-Gonzales E."/>
            <person name="Havlak P."/>
            <person name="Hellsten U."/>
            <person name="Kuo D.H."/>
            <person name="Larsson T."/>
            <person name="Lv J."/>
            <person name="Arendt D."/>
            <person name="Savage R."/>
            <person name="Osoegawa K."/>
            <person name="de Jong P."/>
            <person name="Grimwood J."/>
            <person name="Chapman J.A."/>
            <person name="Shapiro H."/>
            <person name="Aerts A."/>
            <person name="Otillar R.P."/>
            <person name="Terry A.Y."/>
            <person name="Boore J.L."/>
            <person name="Grigoriev I.V."/>
            <person name="Lindberg D.R."/>
            <person name="Seaver E.C."/>
            <person name="Weisblat D.A."/>
            <person name="Putnam N.H."/>
            <person name="Rokhsar D.S."/>
        </authorList>
    </citation>
    <scope>NUCLEOTIDE SEQUENCE</scope>
</reference>
<dbReference type="EMBL" id="KB096742">
    <property type="protein sequence ID" value="ESO02254.1"/>
    <property type="molecule type" value="Genomic_DNA"/>
</dbReference>
<sequence>MDSKFLRDLENDSVDSDLLDDELNALEHLPISKREKVVKFLQSNPMQILLCVIVLLDAGIVIAQILLDLNSVKENEQSATIKKSANTLINFTLESSDKILYLLQRKEKLKLFIPIVKLHKRESQLKGLVNFIRRNHPDKLGHYHGHNIDRILHIIKEDGDNNYSEQHFQHADHPQLHLTNVNFYSPNHHTNLFTTKIPFRTFPLRLQKSGSSAGTTHATTATIFMNDNDHNFEHFINAKNSHELNKRQSIFTKISISNADYEFVPAIRDDLSYSYNEFQRAASNNILNDGQQHSDNFNKNTTEEITNKGNNENHDDDDDDDDDDEDDDGDQFADMDDGYDEDDNNDVYTNDIINNKTAAKNAPIIFEKLSIKHHEEDDDNKMMRDNNIDNTDNNNNTNNNATNLKSNNDNNQTSQQHNPRADLQQKQQQQQQQQHLATNNNYNHYHYDDDEEEDDGEDTLRKVAHGLHYASIGLLGFLVIEVTNTFTMSFFATTNQ</sequence>
<evidence type="ECO:0000256" key="1">
    <source>
        <dbReference type="SAM" id="MobiDB-lite"/>
    </source>
</evidence>
<name>T1ERK1_HELRO</name>
<reference evidence="3" key="3">
    <citation type="submission" date="2015-06" db="UniProtKB">
        <authorList>
            <consortium name="EnsemblMetazoa"/>
        </authorList>
    </citation>
    <scope>IDENTIFICATION</scope>
</reference>
<feature type="compositionally biased region" description="Low complexity" evidence="1">
    <location>
        <begin position="388"/>
        <end position="411"/>
    </location>
</feature>
<reference evidence="4" key="1">
    <citation type="submission" date="2012-12" db="EMBL/GenBank/DDBJ databases">
        <authorList>
            <person name="Hellsten U."/>
            <person name="Grimwood J."/>
            <person name="Chapman J.A."/>
            <person name="Shapiro H."/>
            <person name="Aerts A."/>
            <person name="Otillar R.P."/>
            <person name="Terry A.Y."/>
            <person name="Boore J.L."/>
            <person name="Simakov O."/>
            <person name="Marletaz F."/>
            <person name="Cho S.-J."/>
            <person name="Edsinger-Gonzales E."/>
            <person name="Havlak P."/>
            <person name="Kuo D.-H."/>
            <person name="Larsson T."/>
            <person name="Lv J."/>
            <person name="Arendt D."/>
            <person name="Savage R."/>
            <person name="Osoegawa K."/>
            <person name="de Jong P."/>
            <person name="Lindberg D.R."/>
            <person name="Seaver E.C."/>
            <person name="Weisblat D.A."/>
            <person name="Putnam N.H."/>
            <person name="Grigoriev I.V."/>
            <person name="Rokhsar D.S."/>
        </authorList>
    </citation>
    <scope>NUCLEOTIDE SEQUENCE</scope>
</reference>
<evidence type="ECO:0000313" key="3">
    <source>
        <dbReference type="EnsemblMetazoa" id="HelroP161500"/>
    </source>
</evidence>
<dbReference type="HOGENOM" id="CLU_550169_0_0_1"/>
<gene>
    <name evidence="3" type="primary">20199201</name>
    <name evidence="2" type="ORF">HELRODRAFT_161500</name>
</gene>
<protein>
    <submittedName>
        <fullName evidence="2 3">Uncharacterized protein</fullName>
    </submittedName>
</protein>
<feature type="compositionally biased region" description="Basic and acidic residues" evidence="1">
    <location>
        <begin position="376"/>
        <end position="387"/>
    </location>
</feature>
<evidence type="ECO:0000313" key="4">
    <source>
        <dbReference type="Proteomes" id="UP000015101"/>
    </source>
</evidence>
<feature type="compositionally biased region" description="Polar residues" evidence="1">
    <location>
        <begin position="286"/>
        <end position="300"/>
    </location>
</feature>
<dbReference type="OrthoDB" id="427456at2759"/>
<dbReference type="InParanoid" id="T1ERK1"/>
<organism evidence="3 4">
    <name type="scientific">Helobdella robusta</name>
    <name type="common">Californian leech</name>
    <dbReference type="NCBI Taxonomy" id="6412"/>
    <lineage>
        <taxon>Eukaryota</taxon>
        <taxon>Metazoa</taxon>
        <taxon>Spiralia</taxon>
        <taxon>Lophotrochozoa</taxon>
        <taxon>Annelida</taxon>
        <taxon>Clitellata</taxon>
        <taxon>Hirudinea</taxon>
        <taxon>Rhynchobdellida</taxon>
        <taxon>Glossiphoniidae</taxon>
        <taxon>Helobdella</taxon>
    </lineage>
</organism>
<dbReference type="AlphaFoldDB" id="T1ERK1"/>
<dbReference type="CTD" id="20199201"/>
<dbReference type="EnsemblMetazoa" id="HelroT161500">
    <property type="protein sequence ID" value="HelroP161500"/>
    <property type="gene ID" value="HelroG161500"/>
</dbReference>
<dbReference type="Proteomes" id="UP000015101">
    <property type="component" value="Unassembled WGS sequence"/>
</dbReference>
<feature type="region of interest" description="Disordered" evidence="1">
    <location>
        <begin position="286"/>
        <end position="348"/>
    </location>
</feature>
<dbReference type="KEGG" id="hro:HELRODRAFT_161500"/>